<organism evidence="1 2">
    <name type="scientific">Caballeronia choica</name>
    <dbReference type="NCBI Taxonomy" id="326476"/>
    <lineage>
        <taxon>Bacteria</taxon>
        <taxon>Pseudomonadati</taxon>
        <taxon>Pseudomonadota</taxon>
        <taxon>Betaproteobacteria</taxon>
        <taxon>Burkholderiales</taxon>
        <taxon>Burkholderiaceae</taxon>
        <taxon>Caballeronia</taxon>
    </lineage>
</organism>
<gene>
    <name evidence="1" type="ORF">AWB68_08884</name>
</gene>
<sequence>MATFGERAECVLPARTRYLHPPWSCYKAVIINRPIIAAIAQP</sequence>
<protein>
    <submittedName>
        <fullName evidence="1">Uncharacterized protein</fullName>
    </submittedName>
</protein>
<proteinExistence type="predicted"/>
<reference evidence="1" key="1">
    <citation type="submission" date="2016-01" db="EMBL/GenBank/DDBJ databases">
        <authorList>
            <person name="Peeters C."/>
        </authorList>
    </citation>
    <scope>NUCLEOTIDE SEQUENCE [LARGE SCALE GENOMIC DNA]</scope>
    <source>
        <strain evidence="1">LMG 22940</strain>
    </source>
</reference>
<evidence type="ECO:0000313" key="1">
    <source>
        <dbReference type="EMBL" id="SAL88761.1"/>
    </source>
</evidence>
<dbReference type="Proteomes" id="UP000054770">
    <property type="component" value="Unassembled WGS sequence"/>
</dbReference>
<evidence type="ECO:0000313" key="2">
    <source>
        <dbReference type="Proteomes" id="UP000054770"/>
    </source>
</evidence>
<keyword evidence="2" id="KW-1185">Reference proteome</keyword>
<dbReference type="EMBL" id="FCON02000496">
    <property type="protein sequence ID" value="SAL88761.1"/>
    <property type="molecule type" value="Genomic_DNA"/>
</dbReference>
<comment type="caution">
    <text evidence="1">The sequence shown here is derived from an EMBL/GenBank/DDBJ whole genome shotgun (WGS) entry which is preliminary data.</text>
</comment>
<name>A0A158L774_9BURK</name>
<dbReference type="AlphaFoldDB" id="A0A158L774"/>
<accession>A0A158L774</accession>